<dbReference type="KEGG" id="aac:Aaci_2486"/>
<dbReference type="PANTHER" id="PTHR23513:SF6">
    <property type="entry name" value="MAJOR FACILITATOR SUPERFAMILY ASSOCIATED DOMAIN-CONTAINING PROTEIN"/>
    <property type="match status" value="1"/>
</dbReference>
<dbReference type="Gene3D" id="1.20.1250.20">
    <property type="entry name" value="MFS general substrate transporter like domains"/>
    <property type="match status" value="1"/>
</dbReference>
<keyword evidence="3" id="KW-1003">Cell membrane</keyword>
<evidence type="ECO:0000256" key="5">
    <source>
        <dbReference type="ARBA" id="ARBA00022989"/>
    </source>
</evidence>
<keyword evidence="6 7" id="KW-0472">Membrane</keyword>
<evidence type="ECO:0000256" key="1">
    <source>
        <dbReference type="ARBA" id="ARBA00004651"/>
    </source>
</evidence>
<feature type="transmembrane region" description="Helical" evidence="7">
    <location>
        <begin position="12"/>
        <end position="33"/>
    </location>
</feature>
<feature type="transmembrane region" description="Helical" evidence="7">
    <location>
        <begin position="349"/>
        <end position="371"/>
    </location>
</feature>
<dbReference type="InterPro" id="IPR036259">
    <property type="entry name" value="MFS_trans_sf"/>
</dbReference>
<reference evidence="9" key="1">
    <citation type="submission" date="2009-09" db="EMBL/GenBank/DDBJ databases">
        <title>The complete chromosome of Alicyclobacillus acidocaldarius subsp. acidocaldarius DSM 446.</title>
        <authorList>
            <consortium name="US DOE Joint Genome Institute (JGI-PGF)"/>
            <person name="Lucas S."/>
            <person name="Copeland A."/>
            <person name="Lapidus A."/>
            <person name="Glavina del Rio T."/>
            <person name="Dalin E."/>
            <person name="Tice H."/>
            <person name="Bruce D."/>
            <person name="Goodwin L."/>
            <person name="Pitluck S."/>
            <person name="Kyrpides N."/>
            <person name="Mavromatis K."/>
            <person name="Ivanova N."/>
            <person name="Ovchinnikova G."/>
            <person name="Chertkov O."/>
            <person name="Sims D."/>
            <person name="Brettin T."/>
            <person name="Detter J.C."/>
            <person name="Han C."/>
            <person name="Larimer F."/>
            <person name="Land M."/>
            <person name="Hauser L."/>
            <person name="Markowitz V."/>
            <person name="Cheng J.-F."/>
            <person name="Hugenholtz P."/>
            <person name="Woyke T."/>
            <person name="Wu D."/>
            <person name="Pukall R."/>
            <person name="Klenk H.-P."/>
            <person name="Eisen J.A."/>
        </authorList>
    </citation>
    <scope>NUCLEOTIDE SEQUENCE [LARGE SCALE GENOMIC DNA]</scope>
    <source>
        <strain evidence="9">ATCC 27009 / DSM 446 / BCRC 14685 / JCM 5260 / KCTC 1825 / NBRC 15652 / NCIMB 11725 / NRRL B-14509 / 104-IA</strain>
    </source>
</reference>
<dbReference type="Proteomes" id="UP000001917">
    <property type="component" value="Chromosome"/>
</dbReference>
<sequence length="415" mass="43937">MFRVFRWPAFTSVWLGQVLSQLGTQLLFIMAYWELQLRSPYLLSAAGLALTLPNLLSAVGGSLVDRRDARYVMLWTDLVRASVSLFGALVYALWPHAFVAVTLVILATHGLGGSLFGPAESVILPRLVPDEDLTAANGLVMTTSQLAVSVGAAVGGASLAAIGIPWIAAIDGLSFLASAAAVANVIRLWRREGRRWRDQAAAPRPKASVVSQMMEGWRAVARIRWYVAVLPLIVLLNFFFAGVDVLLSVWTHRVLHGGALQFGAINAALSLGQLLGSLCAGLAARMSARTGLLTFGALASLAILSFSFSRSVWLSLGMNFVLGASLGIINAIGFALMQRAIPEEVRGRAFGLIYSFAGIAMPLASALAGVSLRAVPVVAWMWLCSASCAALIVGWWRVAPKGAPGGPASDVAQNA</sequence>
<keyword evidence="5 7" id="KW-1133">Transmembrane helix</keyword>
<keyword evidence="4 7" id="KW-0812">Transmembrane</keyword>
<feature type="transmembrane region" description="Helical" evidence="7">
    <location>
        <begin position="377"/>
        <end position="396"/>
    </location>
</feature>
<dbReference type="STRING" id="521098.Aaci_2486"/>
<keyword evidence="2" id="KW-0813">Transport</keyword>
<feature type="transmembrane region" description="Helical" evidence="7">
    <location>
        <begin position="39"/>
        <end position="59"/>
    </location>
</feature>
<keyword evidence="9" id="KW-1185">Reference proteome</keyword>
<evidence type="ECO:0000256" key="4">
    <source>
        <dbReference type="ARBA" id="ARBA00022692"/>
    </source>
</evidence>
<evidence type="ECO:0000256" key="6">
    <source>
        <dbReference type="ARBA" id="ARBA00023136"/>
    </source>
</evidence>
<dbReference type="AlphaFoldDB" id="C8WSK7"/>
<dbReference type="RefSeq" id="WP_012811733.1">
    <property type="nucleotide sequence ID" value="NC_013205.1"/>
</dbReference>
<evidence type="ECO:0000256" key="2">
    <source>
        <dbReference type="ARBA" id="ARBA00022448"/>
    </source>
</evidence>
<dbReference type="PANTHER" id="PTHR23513">
    <property type="entry name" value="INTEGRAL MEMBRANE EFFLUX PROTEIN-RELATED"/>
    <property type="match status" value="1"/>
</dbReference>
<reference evidence="8 9" key="2">
    <citation type="journal article" date="2010" name="Stand. Genomic Sci.">
        <title>Complete genome sequence of Alicyclobacillus acidocaldarius type strain (104-IA).</title>
        <authorList>
            <person name="Mavromatis K."/>
            <person name="Sikorski J."/>
            <person name="Lapidus A."/>
            <person name="Glavina Del Rio T."/>
            <person name="Copeland A."/>
            <person name="Tice H."/>
            <person name="Cheng J.F."/>
            <person name="Lucas S."/>
            <person name="Chen F."/>
            <person name="Nolan M."/>
            <person name="Bruce D."/>
            <person name="Goodwin L."/>
            <person name="Pitluck S."/>
            <person name="Ivanova N."/>
            <person name="Ovchinnikova G."/>
            <person name="Pati A."/>
            <person name="Chen A."/>
            <person name="Palaniappan K."/>
            <person name="Land M."/>
            <person name="Hauser L."/>
            <person name="Chang Y.J."/>
            <person name="Jeffries C.D."/>
            <person name="Chain P."/>
            <person name="Meincke L."/>
            <person name="Sims D."/>
            <person name="Chertkov O."/>
            <person name="Han C."/>
            <person name="Brettin T."/>
            <person name="Detter J.C."/>
            <person name="Wahrenburg C."/>
            <person name="Rohde M."/>
            <person name="Pukall R."/>
            <person name="Goker M."/>
            <person name="Bristow J."/>
            <person name="Eisen J.A."/>
            <person name="Markowitz V."/>
            <person name="Hugenholtz P."/>
            <person name="Klenk H.P."/>
            <person name="Kyrpides N.C."/>
        </authorList>
    </citation>
    <scope>NUCLEOTIDE SEQUENCE [LARGE SCALE GENOMIC DNA]</scope>
    <source>
        <strain evidence="9">ATCC 27009 / DSM 446 / BCRC 14685 / JCM 5260 / KCTC 1825 / NBRC 15652 / NCIMB 11725 / NRRL B-14509 / 104-IA</strain>
    </source>
</reference>
<gene>
    <name evidence="8" type="ordered locus">Aaci_2486</name>
</gene>
<dbReference type="SUPFAM" id="SSF103473">
    <property type="entry name" value="MFS general substrate transporter"/>
    <property type="match status" value="1"/>
</dbReference>
<feature type="transmembrane region" description="Helical" evidence="7">
    <location>
        <begin position="263"/>
        <end position="284"/>
    </location>
</feature>
<dbReference type="CDD" id="cd06173">
    <property type="entry name" value="MFS_MefA_like"/>
    <property type="match status" value="1"/>
</dbReference>
<evidence type="ECO:0000256" key="3">
    <source>
        <dbReference type="ARBA" id="ARBA00022475"/>
    </source>
</evidence>
<evidence type="ECO:0000313" key="8">
    <source>
        <dbReference type="EMBL" id="ACV59492.1"/>
    </source>
</evidence>
<name>C8WSK7_ALIAD</name>
<dbReference type="eggNOG" id="COG2814">
    <property type="taxonomic scope" value="Bacteria"/>
</dbReference>
<accession>C8WSK7</accession>
<evidence type="ECO:0000313" key="9">
    <source>
        <dbReference type="Proteomes" id="UP000001917"/>
    </source>
</evidence>
<organism evidence="8 9">
    <name type="scientific">Alicyclobacillus acidocaldarius subsp. acidocaldarius (strain ATCC 27009 / DSM 446 / BCRC 14685 / JCM 5260 / KCTC 1825 / NBRC 15652 / NCIMB 11725 / NRRL B-14509 / 104-IA)</name>
    <name type="common">Bacillus acidocaldarius</name>
    <dbReference type="NCBI Taxonomy" id="521098"/>
    <lineage>
        <taxon>Bacteria</taxon>
        <taxon>Bacillati</taxon>
        <taxon>Bacillota</taxon>
        <taxon>Bacilli</taxon>
        <taxon>Bacillales</taxon>
        <taxon>Alicyclobacillaceae</taxon>
        <taxon>Alicyclobacillus</taxon>
    </lineage>
</organism>
<dbReference type="InterPro" id="IPR010290">
    <property type="entry name" value="TM_effector"/>
</dbReference>
<feature type="transmembrane region" description="Helical" evidence="7">
    <location>
        <begin position="291"/>
        <end position="308"/>
    </location>
</feature>
<feature type="transmembrane region" description="Helical" evidence="7">
    <location>
        <begin position="223"/>
        <end position="243"/>
    </location>
</feature>
<protein>
    <submittedName>
        <fullName evidence="8">Major facilitator superfamily MFS_1</fullName>
    </submittedName>
</protein>
<feature type="transmembrane region" description="Helical" evidence="7">
    <location>
        <begin position="173"/>
        <end position="189"/>
    </location>
</feature>
<dbReference type="EMBL" id="CP001727">
    <property type="protein sequence ID" value="ACV59492.1"/>
    <property type="molecule type" value="Genomic_DNA"/>
</dbReference>
<dbReference type="Pfam" id="PF05977">
    <property type="entry name" value="MFS_3"/>
    <property type="match status" value="1"/>
</dbReference>
<dbReference type="HOGENOM" id="CLU_034180_15_1_9"/>
<dbReference type="GO" id="GO:0005886">
    <property type="term" value="C:plasma membrane"/>
    <property type="evidence" value="ECO:0007669"/>
    <property type="project" value="UniProtKB-SubCell"/>
</dbReference>
<proteinExistence type="predicted"/>
<comment type="subcellular location">
    <subcellularLocation>
        <location evidence="1">Cell membrane</location>
        <topology evidence="1">Multi-pass membrane protein</topology>
    </subcellularLocation>
</comment>
<feature type="transmembrane region" description="Helical" evidence="7">
    <location>
        <begin position="314"/>
        <end position="337"/>
    </location>
</feature>
<evidence type="ECO:0000256" key="7">
    <source>
        <dbReference type="SAM" id="Phobius"/>
    </source>
</evidence>